<dbReference type="Pfam" id="PF14027">
    <property type="entry name" value="Questin_oxidase"/>
    <property type="match status" value="1"/>
</dbReference>
<feature type="transmembrane region" description="Helical" evidence="2">
    <location>
        <begin position="166"/>
        <end position="182"/>
    </location>
</feature>
<evidence type="ECO:0000313" key="4">
    <source>
        <dbReference type="Proteomes" id="UP000184267"/>
    </source>
</evidence>
<feature type="transmembrane region" description="Helical" evidence="2">
    <location>
        <begin position="194"/>
        <end position="213"/>
    </location>
</feature>
<dbReference type="PANTHER" id="PTHR35870:SF1">
    <property type="entry name" value="PROTEIN, PUTATIVE (AFU_ORTHOLOGUE AFUA_5G03330)-RELATED"/>
    <property type="match status" value="1"/>
</dbReference>
<dbReference type="OrthoDB" id="10004862at2759"/>
<gene>
    <name evidence="3" type="ORF">TRAPUB_2379</name>
</gene>
<organism evidence="3 4">
    <name type="scientific">Trametes pubescens</name>
    <name type="common">White-rot fungus</name>
    <dbReference type="NCBI Taxonomy" id="154538"/>
    <lineage>
        <taxon>Eukaryota</taxon>
        <taxon>Fungi</taxon>
        <taxon>Dikarya</taxon>
        <taxon>Basidiomycota</taxon>
        <taxon>Agaricomycotina</taxon>
        <taxon>Agaricomycetes</taxon>
        <taxon>Polyporales</taxon>
        <taxon>Polyporaceae</taxon>
        <taxon>Trametes</taxon>
    </lineage>
</organism>
<sequence length="315" mass="34477">MANRFLASLFYPLIHTGYGCEFGLLGQLAKGLADTAVTSLLAPAVTPQTLMKYAGVVVTNTVSATVSRLTSLFPSFVTGQVQRAVQPTSPKTASKCVHVLTLMSRLMHNNHFSHQNIKLPRPVQSEDNTSLKHILHLCSAELTEIVEEWTVNGMNAAEVPAKIKEIFWTSVILFGIVGWGARKTSRTGTFNTDFFLVHLVTSSLFLPLIVAYISPTSTTILLCTYLLNTLVLYVAHGSLALPIADFFNVAVTPALPAASLLHNTPADRTLMADNCMPSAWLAITQSTLEHPDDHLCKLQRSLAHFDLLYGILVRY</sequence>
<keyword evidence="2" id="KW-0812">Transmembrane</keyword>
<keyword evidence="2" id="KW-1133">Transmembrane helix</keyword>
<keyword evidence="4" id="KW-1185">Reference proteome</keyword>
<evidence type="ECO:0000256" key="2">
    <source>
        <dbReference type="SAM" id="Phobius"/>
    </source>
</evidence>
<evidence type="ECO:0000256" key="1">
    <source>
        <dbReference type="ARBA" id="ARBA00023002"/>
    </source>
</evidence>
<keyword evidence="1" id="KW-0560">Oxidoreductase</keyword>
<proteinExistence type="predicted"/>
<dbReference type="GO" id="GO:0016491">
    <property type="term" value="F:oxidoreductase activity"/>
    <property type="evidence" value="ECO:0007669"/>
    <property type="project" value="UniProtKB-KW"/>
</dbReference>
<evidence type="ECO:0000313" key="3">
    <source>
        <dbReference type="EMBL" id="OJT06779.1"/>
    </source>
</evidence>
<reference evidence="3 4" key="1">
    <citation type="submission" date="2016-10" db="EMBL/GenBank/DDBJ databases">
        <title>Genome sequence of the basidiomycete white-rot fungus Trametes pubescens.</title>
        <authorList>
            <person name="Makela M.R."/>
            <person name="Granchi Z."/>
            <person name="Peng M."/>
            <person name="De Vries R.P."/>
            <person name="Grigoriev I."/>
            <person name="Riley R."/>
            <person name="Hilden K."/>
        </authorList>
    </citation>
    <scope>NUCLEOTIDE SEQUENCE [LARGE SCALE GENOMIC DNA]</scope>
    <source>
        <strain evidence="3 4">FBCC735</strain>
    </source>
</reference>
<protein>
    <submittedName>
        <fullName evidence="3">Uncharacterized protein</fullName>
    </submittedName>
</protein>
<dbReference type="AlphaFoldDB" id="A0A1M2VGS7"/>
<comment type="caution">
    <text evidence="3">The sequence shown here is derived from an EMBL/GenBank/DDBJ whole genome shotgun (WGS) entry which is preliminary data.</text>
</comment>
<dbReference type="PANTHER" id="PTHR35870">
    <property type="entry name" value="PROTEIN, PUTATIVE (AFU_ORTHOLOGUE AFUA_5G03330)-RELATED"/>
    <property type="match status" value="1"/>
</dbReference>
<accession>A0A1M2VGS7</accession>
<feature type="transmembrane region" description="Helical" evidence="2">
    <location>
        <begin position="219"/>
        <end position="241"/>
    </location>
</feature>
<dbReference type="Proteomes" id="UP000184267">
    <property type="component" value="Unassembled WGS sequence"/>
</dbReference>
<keyword evidence="2" id="KW-0472">Membrane</keyword>
<dbReference type="STRING" id="154538.A0A1M2VGS7"/>
<dbReference type="InterPro" id="IPR025337">
    <property type="entry name" value="Questin_oxidase-like"/>
</dbReference>
<dbReference type="EMBL" id="MNAD01001263">
    <property type="protein sequence ID" value="OJT06779.1"/>
    <property type="molecule type" value="Genomic_DNA"/>
</dbReference>
<name>A0A1M2VGS7_TRAPU</name>
<dbReference type="PROSITE" id="PS51257">
    <property type="entry name" value="PROKAR_LIPOPROTEIN"/>
    <property type="match status" value="1"/>
</dbReference>
<dbReference type="OMA" id="HERWHIF"/>